<dbReference type="FunFam" id="3.40.309.10:FF:000005">
    <property type="entry name" value="1-pyrroline-5-carboxylate dehydrogenase 1"/>
    <property type="match status" value="1"/>
</dbReference>
<dbReference type="PIRSF" id="PIRSF000197">
    <property type="entry name" value="Bifunct_PutA"/>
    <property type="match status" value="1"/>
</dbReference>
<evidence type="ECO:0000256" key="8">
    <source>
        <dbReference type="ARBA" id="ARBA00023015"/>
    </source>
</evidence>
<evidence type="ECO:0000256" key="16">
    <source>
        <dbReference type="ARBA" id="ARBA00060889"/>
    </source>
</evidence>
<evidence type="ECO:0000256" key="13">
    <source>
        <dbReference type="ARBA" id="ARBA00023268"/>
    </source>
</evidence>
<evidence type="ECO:0000259" key="23">
    <source>
        <dbReference type="Pfam" id="PF18327"/>
    </source>
</evidence>
<dbReference type="Proteomes" id="UP000296034">
    <property type="component" value="Unassembled WGS sequence"/>
</dbReference>
<dbReference type="InterPro" id="IPR010985">
    <property type="entry name" value="Ribbon_hlx_hlx"/>
</dbReference>
<dbReference type="InterPro" id="IPR016162">
    <property type="entry name" value="Ald_DH_N"/>
</dbReference>
<dbReference type="Gene3D" id="3.20.20.220">
    <property type="match status" value="1"/>
</dbReference>
<dbReference type="GO" id="GO:0004657">
    <property type="term" value="F:proline dehydrogenase activity"/>
    <property type="evidence" value="ECO:0007669"/>
    <property type="project" value="UniProtKB-UniRule"/>
</dbReference>
<dbReference type="SUPFAM" id="SSF81935">
    <property type="entry name" value="N-terminal domain of bifunctional PutA protein"/>
    <property type="match status" value="1"/>
</dbReference>
<sequence length="1321" mass="147528">MATSTMGIKLDNNINNRIKIAARNINKTTYWLIKQAILNYLIKIEEGIVLPEISYSCTDIKNNNEIILDQIYQPFSEFAEQILVQTPTRSIVTEKWCIAETELVPILLEQARIDKDLNQEIHNLALKLSNKLRNDIKSKKKISTIAQSLLKEFPLSSSEGIALMCLAESLLRIPDNQTRDLLIHDKIKKGEWHLHAGKNDSLLVNIVTRGLMFIKKCINNTDTLTMPVYKKIVYVIYKNSNPLIRIAVNATIRLMGKQFVIGENINSALKNARNLEKIGFSFSYDMLGEAALTSRDADNYLTSYMQAIHAIGKSSKGLDIYNSPGISIKLSALHPRYNRAQYSRIIEELYPKLKSLILMARFYNIGINIDAEESDRLELSLDLLEKLCFESELASWNGIGFVIQAYMKRCPFVIDELISLAQRSKHRIMVRLVKGAYWDTEIKRAQIEGLEDYPVYTRKTYTDISYIACARKLLSVPKLIYPQFATHNAHTLATIYHVAGNDFYPGQYEFQCLYGMGEPMYQEIVKNSNNINRPCRIYAPVGTHEKLLAYLVRRLLENGANNSFVNKIVDKSIPIEQLIADPVSIAEKMGSSEGIIGLSHPKISLPVNLYGVNRTNSKGINISNEHTLNTVAKDLLKSTENFYIAEPIVNFKCIDLMNTKNRFIINPAIPVDIVGQVRESNTEEVSKAIEESVNTGPIWFAKPPRERAIILENAAKIMQSKINMLVGILIRESGKTYSNAIAEVREAIDFIFYYASIIKNNFKNETHLPLGPVVCISPWNFPLAIFTGQITAALATGNTVLAKPAEQTPLIAAQVVDIFLSAGISKGSLQLITGSGKTVGKILVSNEKLKGVLFTGSNSVAKNIQKNIAGRLDKQGHHIPLIAETGGINAMIVDSSALTEQVVIDVISSAFDSAGQRCSALRILCIQEEVADRTIEMLLGAIAEYTIGNPDKLCTDIGPIINSKSTNHIKDYIAYMRNKGFKIYQAALNNKYHNRPKLSNNFIKPTIIEIDKVSDLKEEVFGPVLHIVRFNKDRLLKLIEEINILGYGLTLGLHTRVDDTINQVISKAKVGNLYINRNMIGAVVGVQPFGGEGLSGTGPKAGGPLYLYRLLSDYPNDTICSIFNKYNSNNSYIENKSNQNISELYSIFSKWADENEPLISPLCLAYSNLSRSRLSFKLIGPTGEENTITLLPRERVFCIADNKKDILIQLAAILSIGSKILWQDNKLNRDIFNNLPDKVKNSISLDLDPFSSCFDAVIFHGNSDDLTRISKTIAEKINSIISIIGFHSGETNILLERFLVERCVSINTTASGGNTTLMSLN</sequence>
<evidence type="ECO:0000259" key="22">
    <source>
        <dbReference type="Pfam" id="PF14850"/>
    </source>
</evidence>
<comment type="function">
    <text evidence="18">Oxidizes proline to glutamate for use as a carbon and nitrogen source.</text>
</comment>
<dbReference type="GO" id="GO:0043565">
    <property type="term" value="F:sequence-specific DNA binding"/>
    <property type="evidence" value="ECO:0007669"/>
    <property type="project" value="UniProtKB-ARBA"/>
</dbReference>
<evidence type="ECO:0000256" key="17">
    <source>
        <dbReference type="ARBA" id="ARBA00060911"/>
    </source>
</evidence>
<dbReference type="InterPro" id="IPR015590">
    <property type="entry name" value="Aldehyde_DH_dom"/>
</dbReference>
<dbReference type="InterPro" id="IPR029041">
    <property type="entry name" value="FAD-linked_oxidoreductase-like"/>
</dbReference>
<dbReference type="PANTHER" id="PTHR42862">
    <property type="entry name" value="DELTA-1-PYRROLINE-5-CARBOXYLATE DEHYDROGENASE 1, ISOFORM A-RELATED"/>
    <property type="match status" value="1"/>
</dbReference>
<dbReference type="SUPFAM" id="SSF47598">
    <property type="entry name" value="Ribbon-helix-helix"/>
    <property type="match status" value="1"/>
</dbReference>
<evidence type="ECO:0000259" key="20">
    <source>
        <dbReference type="Pfam" id="PF00171"/>
    </source>
</evidence>
<dbReference type="GO" id="GO:0010133">
    <property type="term" value="P:L-proline catabolic process to L-glutamate"/>
    <property type="evidence" value="ECO:0007669"/>
    <property type="project" value="UniProtKB-UniRule"/>
</dbReference>
<keyword evidence="12 18" id="KW-0804">Transcription</keyword>
<organism evidence="25 26">
    <name type="scientific">Candidatus Pantoea edessiphila</name>
    <dbReference type="NCBI Taxonomy" id="2044610"/>
    <lineage>
        <taxon>Bacteria</taxon>
        <taxon>Pseudomonadati</taxon>
        <taxon>Pseudomonadota</taxon>
        <taxon>Gammaproteobacteria</taxon>
        <taxon>Enterobacterales</taxon>
        <taxon>Erwiniaceae</taxon>
        <taxon>Pantoea</taxon>
    </lineage>
</organism>
<dbReference type="SUPFAM" id="SSF51730">
    <property type="entry name" value="FAD-linked oxidoreductase"/>
    <property type="match status" value="1"/>
</dbReference>
<dbReference type="InterPro" id="IPR002872">
    <property type="entry name" value="Proline_DH_dom"/>
</dbReference>
<dbReference type="PROSITE" id="PS00070">
    <property type="entry name" value="ALDEHYDE_DEHYDR_CYS"/>
    <property type="match status" value="1"/>
</dbReference>
<evidence type="ECO:0000256" key="7">
    <source>
        <dbReference type="ARBA" id="ARBA00023002"/>
    </source>
</evidence>
<evidence type="ECO:0000256" key="1">
    <source>
        <dbReference type="ARBA" id="ARBA00001974"/>
    </source>
</evidence>
<comment type="catalytic activity">
    <reaction evidence="14 18">
        <text>L-glutamate 5-semialdehyde + NAD(+) + H2O = L-glutamate + NADH + 2 H(+)</text>
        <dbReference type="Rhea" id="RHEA:30235"/>
        <dbReference type="ChEBI" id="CHEBI:15377"/>
        <dbReference type="ChEBI" id="CHEBI:15378"/>
        <dbReference type="ChEBI" id="CHEBI:29985"/>
        <dbReference type="ChEBI" id="CHEBI:57540"/>
        <dbReference type="ChEBI" id="CHEBI:57945"/>
        <dbReference type="ChEBI" id="CHEBI:58066"/>
        <dbReference type="EC" id="1.2.1.88"/>
    </reaction>
</comment>
<dbReference type="Pfam" id="PF14850">
    <property type="entry name" value="Pro_dh-DNA_bdg"/>
    <property type="match status" value="1"/>
</dbReference>
<dbReference type="Gene3D" id="1.20.5.460">
    <property type="entry name" value="Single helix bin"/>
    <property type="match status" value="1"/>
</dbReference>
<dbReference type="InterPro" id="IPR050485">
    <property type="entry name" value="Proline_metab_enzyme"/>
</dbReference>
<gene>
    <name evidence="25" type="primary">putA</name>
    <name evidence="25" type="ORF">CRV11_00600</name>
</gene>
<comment type="similarity">
    <text evidence="17 18">In the C-terminal section; belongs to the aldehyde dehydrogenase family.</text>
</comment>
<dbReference type="Gene3D" id="1.20.5.550">
    <property type="entry name" value="Single Helix bin"/>
    <property type="match status" value="1"/>
</dbReference>
<evidence type="ECO:0000256" key="12">
    <source>
        <dbReference type="ARBA" id="ARBA00023163"/>
    </source>
</evidence>
<evidence type="ECO:0000256" key="2">
    <source>
        <dbReference type="ARBA" id="ARBA00004739"/>
    </source>
</evidence>
<feature type="domain" description="Proline dehydrogenase PutA" evidence="22">
    <location>
        <begin position="147"/>
        <end position="259"/>
    </location>
</feature>
<comment type="pathway">
    <text evidence="3 18">Amino-acid degradation; L-proline degradation into L-glutamate; L-glutamate from L-proline: step 2/2.</text>
</comment>
<dbReference type="InterPro" id="IPR016160">
    <property type="entry name" value="Ald_DH_CS_CYS"/>
</dbReference>
<evidence type="ECO:0000256" key="6">
    <source>
        <dbReference type="ARBA" id="ARBA00022827"/>
    </source>
</evidence>
<feature type="domain" description="PutA RHH" evidence="24">
    <location>
        <begin position="15"/>
        <end position="41"/>
    </location>
</feature>
<dbReference type="Pfam" id="PF18327">
    <property type="entry name" value="PRODH"/>
    <property type="match status" value="1"/>
</dbReference>
<dbReference type="InterPro" id="IPR048798">
    <property type="entry name" value="PutA_RHH"/>
</dbReference>
<dbReference type="UniPathway" id="UPA00261">
    <property type="reaction ID" value="UER00373"/>
</dbReference>
<dbReference type="InterPro" id="IPR025703">
    <property type="entry name" value="Bifunct_PutA"/>
</dbReference>
<feature type="active site" evidence="19">
    <location>
        <position position="884"/>
    </location>
</feature>
<dbReference type="NCBIfam" id="TIGR01238">
    <property type="entry name" value="D1pyr5carbox3"/>
    <property type="match status" value="1"/>
</dbReference>
<keyword evidence="13" id="KW-0511">Multifunctional enzyme</keyword>
<dbReference type="EC" id="1.5.5.2" evidence="18"/>
<evidence type="ECO:0000313" key="25">
    <source>
        <dbReference type="EMBL" id="PPI87423.1"/>
    </source>
</evidence>
<evidence type="ECO:0000313" key="26">
    <source>
        <dbReference type="Proteomes" id="UP000296034"/>
    </source>
</evidence>
<evidence type="ECO:0000259" key="21">
    <source>
        <dbReference type="Pfam" id="PF01619"/>
    </source>
</evidence>
<reference evidence="25 26" key="1">
    <citation type="journal article" date="2018" name="Genome Biol. Evol.">
        <title>Cladogenesis and Genomic Streamlining in Extracellular Endosymbionts of Tropical Stink Bugs.</title>
        <authorList>
            <person name="Otero-Bravo A."/>
            <person name="Goffredi S."/>
            <person name="Sabree Z.L."/>
        </authorList>
    </citation>
    <scope>NUCLEOTIDE SEQUENCE [LARGE SCALE GENOMIC DNA]</scope>
    <source>
        <strain evidence="25 26">SoET</strain>
    </source>
</reference>
<protein>
    <recommendedName>
        <fullName evidence="18">Bifunctional protein PutA</fullName>
    </recommendedName>
    <domain>
        <recommendedName>
            <fullName evidence="18">Proline dehydrogenase</fullName>
            <ecNumber evidence="18">1.5.5.2</ecNumber>
        </recommendedName>
        <alternativeName>
            <fullName evidence="18">Proline oxidase</fullName>
        </alternativeName>
    </domain>
    <domain>
        <recommendedName>
            <fullName evidence="18">Delta-1-pyrroline-5-carboxylate dehydrogenase</fullName>
            <shortName evidence="18">P5C dehydrogenase</shortName>
            <ecNumber evidence="18">1.2.1.88</ecNumber>
        </recommendedName>
        <alternativeName>
            <fullName evidence="18">L-glutamate gamma-semialdehyde dehydrogenase</fullName>
        </alternativeName>
    </domain>
</protein>
<dbReference type="EMBL" id="PDKS01000001">
    <property type="protein sequence ID" value="PPI87423.1"/>
    <property type="molecule type" value="Genomic_DNA"/>
</dbReference>
<feature type="active site" evidence="19">
    <location>
        <position position="918"/>
    </location>
</feature>
<dbReference type="OrthoDB" id="9812625at2"/>
<dbReference type="NCBIfam" id="NF008869">
    <property type="entry name" value="PRK11904.1"/>
    <property type="match status" value="1"/>
</dbReference>
<keyword evidence="5 18" id="KW-0285">Flavoprotein</keyword>
<dbReference type="GO" id="GO:0009898">
    <property type="term" value="C:cytoplasmic side of plasma membrane"/>
    <property type="evidence" value="ECO:0007669"/>
    <property type="project" value="TreeGrafter"/>
</dbReference>
<keyword evidence="10 18" id="KW-0642">Proline metabolism</keyword>
<dbReference type="NCBIfam" id="NF008772">
    <property type="entry name" value="PRK11809.1"/>
    <property type="match status" value="1"/>
</dbReference>
<name>A0A2P5SYP0_9GAMM</name>
<evidence type="ECO:0000256" key="9">
    <source>
        <dbReference type="ARBA" id="ARBA00023027"/>
    </source>
</evidence>
<keyword evidence="8 18" id="KW-0805">Transcription regulation</keyword>
<dbReference type="EC" id="1.2.1.88" evidence="18"/>
<feature type="domain" description="Proline dehydrogenase" evidence="21">
    <location>
        <begin position="268"/>
        <end position="567"/>
    </location>
</feature>
<dbReference type="InterPro" id="IPR013321">
    <property type="entry name" value="Arc_rbn_hlx_hlx"/>
</dbReference>
<evidence type="ECO:0000256" key="14">
    <source>
        <dbReference type="ARBA" id="ARBA00048142"/>
    </source>
</evidence>
<dbReference type="InterPro" id="IPR024082">
    <property type="entry name" value="PRODH_PutA_dom_II"/>
</dbReference>
<dbReference type="Pfam" id="PF01619">
    <property type="entry name" value="Pro_dh"/>
    <property type="match status" value="1"/>
</dbReference>
<dbReference type="FunFam" id="3.20.20.220:FF:000004">
    <property type="entry name" value="Bifunctional protein PutA"/>
    <property type="match status" value="1"/>
</dbReference>
<dbReference type="InterPro" id="IPR024090">
    <property type="entry name" value="PRODH_PutA_dom_I"/>
</dbReference>
<dbReference type="InterPro" id="IPR016161">
    <property type="entry name" value="Ald_DH/histidinol_DH"/>
</dbReference>
<dbReference type="Pfam" id="PF00171">
    <property type="entry name" value="Aldedh"/>
    <property type="match status" value="1"/>
</dbReference>
<evidence type="ECO:0000256" key="3">
    <source>
        <dbReference type="ARBA" id="ARBA00004786"/>
    </source>
</evidence>
<keyword evidence="11 18" id="KW-0238">DNA-binding</keyword>
<keyword evidence="7 18" id="KW-0560">Oxidoreductase</keyword>
<feature type="domain" description="Proline utilization A proline dehydrogenase N-terminal" evidence="23">
    <location>
        <begin position="86"/>
        <end position="133"/>
    </location>
</feature>
<dbReference type="InterPro" id="IPR005933">
    <property type="entry name" value="PutA_C"/>
</dbReference>
<dbReference type="Gene3D" id="3.40.605.10">
    <property type="entry name" value="Aldehyde Dehydrogenase, Chain A, domain 1"/>
    <property type="match status" value="1"/>
</dbReference>
<dbReference type="InterPro" id="IPR041349">
    <property type="entry name" value="PRODH"/>
</dbReference>
<comment type="cofactor">
    <cofactor evidence="1 18">
        <name>FAD</name>
        <dbReference type="ChEBI" id="CHEBI:57692"/>
    </cofactor>
</comment>
<comment type="pathway">
    <text evidence="2 18">Amino-acid degradation; L-proline degradation into L-glutamate; L-glutamate from L-proline: step 1/2.</text>
</comment>
<feature type="domain" description="Aldehyde dehydrogenase" evidence="20">
    <location>
        <begin position="664"/>
        <end position="1104"/>
    </location>
</feature>
<evidence type="ECO:0000256" key="19">
    <source>
        <dbReference type="PIRSR" id="PIRSR000197-1"/>
    </source>
</evidence>
<dbReference type="GO" id="GO:0003842">
    <property type="term" value="F:L-glutamate gamma-semialdehyde dehydrogenase activity"/>
    <property type="evidence" value="ECO:0007669"/>
    <property type="project" value="UniProtKB-UniRule"/>
</dbReference>
<keyword evidence="9 18" id="KW-0520">NAD</keyword>
<dbReference type="PANTHER" id="PTHR42862:SF1">
    <property type="entry name" value="DELTA-1-PYRROLINE-5-CARBOXYLATE DEHYDROGENASE 2, ISOFORM A-RELATED"/>
    <property type="match status" value="1"/>
</dbReference>
<proteinExistence type="inferred from homology"/>
<evidence type="ECO:0000256" key="11">
    <source>
        <dbReference type="ARBA" id="ARBA00023125"/>
    </source>
</evidence>
<evidence type="ECO:0000256" key="18">
    <source>
        <dbReference type="PIRNR" id="PIRNR000197"/>
    </source>
</evidence>
<evidence type="ECO:0000256" key="15">
    <source>
        <dbReference type="ARBA" id="ARBA00048779"/>
    </source>
</evidence>
<dbReference type="GO" id="GO:0003700">
    <property type="term" value="F:DNA-binding transcription factor activity"/>
    <property type="evidence" value="ECO:0007669"/>
    <property type="project" value="InterPro"/>
</dbReference>
<keyword evidence="6 18" id="KW-0274">FAD</keyword>
<dbReference type="RefSeq" id="WP_136131421.1">
    <property type="nucleotide sequence ID" value="NZ_PDKS01000001.1"/>
</dbReference>
<comment type="catalytic activity">
    <reaction evidence="15 18">
        <text>L-proline + a quinone = (S)-1-pyrroline-5-carboxylate + a quinol + H(+)</text>
        <dbReference type="Rhea" id="RHEA:23784"/>
        <dbReference type="ChEBI" id="CHEBI:15378"/>
        <dbReference type="ChEBI" id="CHEBI:17388"/>
        <dbReference type="ChEBI" id="CHEBI:24646"/>
        <dbReference type="ChEBI" id="CHEBI:60039"/>
        <dbReference type="ChEBI" id="CHEBI:132124"/>
        <dbReference type="EC" id="1.5.5.2"/>
    </reaction>
</comment>
<evidence type="ECO:0000256" key="10">
    <source>
        <dbReference type="ARBA" id="ARBA00023062"/>
    </source>
</evidence>
<comment type="similarity">
    <text evidence="16 18">In the N-terminal section; belongs to the proline dehydrogenase family.</text>
</comment>
<accession>A0A2P5SYP0</accession>
<dbReference type="Gene3D" id="1.10.1220.10">
    <property type="entry name" value="Met repressor-like"/>
    <property type="match status" value="1"/>
</dbReference>
<evidence type="ECO:0000256" key="4">
    <source>
        <dbReference type="ARBA" id="ARBA00022491"/>
    </source>
</evidence>
<evidence type="ECO:0000256" key="5">
    <source>
        <dbReference type="ARBA" id="ARBA00022630"/>
    </source>
</evidence>
<dbReference type="InterPro" id="IPR016163">
    <property type="entry name" value="Ald_DH_C"/>
</dbReference>
<evidence type="ECO:0000259" key="24">
    <source>
        <dbReference type="Pfam" id="PF21775"/>
    </source>
</evidence>
<dbReference type="Gene3D" id="3.40.309.10">
    <property type="entry name" value="Aldehyde Dehydrogenase, Chain A, domain 2"/>
    <property type="match status" value="1"/>
</dbReference>
<dbReference type="Pfam" id="PF21775">
    <property type="entry name" value="PutA_1st"/>
    <property type="match status" value="1"/>
</dbReference>
<comment type="caution">
    <text evidence="25">The sequence shown here is derived from an EMBL/GenBank/DDBJ whole genome shotgun (WGS) entry which is preliminary data.</text>
</comment>
<dbReference type="SUPFAM" id="SSF53720">
    <property type="entry name" value="ALDH-like"/>
    <property type="match status" value="1"/>
</dbReference>
<dbReference type="InterPro" id="IPR024089">
    <property type="entry name" value="PRODH_PutA_dom_I/II"/>
</dbReference>
<keyword evidence="4 18" id="KW-0678">Repressor</keyword>